<keyword evidence="6 10" id="KW-0648">Protein biosynthesis</keyword>
<keyword evidence="2" id="KW-0963">Cytoplasm</keyword>
<dbReference type="EMBL" id="QMQV01000028">
    <property type="protein sequence ID" value="RLE49640.1"/>
    <property type="molecule type" value="Genomic_DNA"/>
</dbReference>
<dbReference type="InterPro" id="IPR002305">
    <property type="entry name" value="aa-tRNA-synth_Ic"/>
</dbReference>
<comment type="caution">
    <text evidence="12">The sequence shown here is derived from an EMBL/GenBank/DDBJ whole genome shotgun (WGS) entry which is preliminary data.</text>
</comment>
<dbReference type="Gene3D" id="3.40.50.620">
    <property type="entry name" value="HUPs"/>
    <property type="match status" value="1"/>
</dbReference>
<evidence type="ECO:0000313" key="13">
    <source>
        <dbReference type="Proteomes" id="UP000272051"/>
    </source>
</evidence>
<evidence type="ECO:0000313" key="14">
    <source>
        <dbReference type="Proteomes" id="UP000278475"/>
    </source>
</evidence>
<gene>
    <name evidence="11" type="ORF">DRJ31_04245</name>
    <name evidence="12" type="ORF">DRJ33_00235</name>
</gene>
<dbReference type="EMBL" id="QMQX01000003">
    <property type="protein sequence ID" value="RLE53699.1"/>
    <property type="molecule type" value="Genomic_DNA"/>
</dbReference>
<dbReference type="PIRSF" id="PIRSF006588">
    <property type="entry name" value="TyrRS_arch_euk"/>
    <property type="match status" value="1"/>
</dbReference>
<keyword evidence="5 10" id="KW-0067">ATP-binding</keyword>
<dbReference type="NCBIfam" id="NF006330">
    <property type="entry name" value="PRK08560.1"/>
    <property type="match status" value="1"/>
</dbReference>
<organism evidence="12 13">
    <name type="scientific">Thermoproteota archaeon</name>
    <dbReference type="NCBI Taxonomy" id="2056631"/>
    <lineage>
        <taxon>Archaea</taxon>
        <taxon>Thermoproteota</taxon>
    </lineage>
</organism>
<evidence type="ECO:0000256" key="8">
    <source>
        <dbReference type="ARBA" id="ARBA00033323"/>
    </source>
</evidence>
<evidence type="ECO:0000256" key="5">
    <source>
        <dbReference type="ARBA" id="ARBA00022840"/>
    </source>
</evidence>
<dbReference type="PANTHER" id="PTHR46264:SF4">
    <property type="entry name" value="TYROSINE--TRNA LIGASE, CYTOPLASMIC"/>
    <property type="match status" value="1"/>
</dbReference>
<dbReference type="Gene3D" id="1.10.240.10">
    <property type="entry name" value="Tyrosyl-Transfer RNA Synthetase"/>
    <property type="match status" value="1"/>
</dbReference>
<dbReference type="Pfam" id="PF00579">
    <property type="entry name" value="tRNA-synt_1b"/>
    <property type="match status" value="1"/>
</dbReference>
<dbReference type="EC" id="6.1.1.1" evidence="1"/>
<evidence type="ECO:0000256" key="3">
    <source>
        <dbReference type="ARBA" id="ARBA00022598"/>
    </source>
</evidence>
<evidence type="ECO:0000256" key="7">
    <source>
        <dbReference type="ARBA" id="ARBA00023146"/>
    </source>
</evidence>
<evidence type="ECO:0000256" key="4">
    <source>
        <dbReference type="ARBA" id="ARBA00022741"/>
    </source>
</evidence>
<dbReference type="SUPFAM" id="SSF52374">
    <property type="entry name" value="Nucleotidylyl transferase"/>
    <property type="match status" value="1"/>
</dbReference>
<accession>A0A497F308</accession>
<dbReference type="HAMAP" id="MF_02009">
    <property type="entry name" value="Tyr_tRNA_synth_type4"/>
    <property type="match status" value="1"/>
</dbReference>
<proteinExistence type="inferred from homology"/>
<dbReference type="Proteomes" id="UP000272051">
    <property type="component" value="Unassembled WGS sequence"/>
</dbReference>
<dbReference type="AlphaFoldDB" id="A0A497F308"/>
<evidence type="ECO:0000256" key="2">
    <source>
        <dbReference type="ARBA" id="ARBA00022490"/>
    </source>
</evidence>
<evidence type="ECO:0000313" key="12">
    <source>
        <dbReference type="EMBL" id="RLE53699.1"/>
    </source>
</evidence>
<comment type="similarity">
    <text evidence="10">Belongs to the class-I aminoacyl-tRNA synthetase family.</text>
</comment>
<dbReference type="GO" id="GO:0006437">
    <property type="term" value="P:tyrosyl-tRNA aminoacylation"/>
    <property type="evidence" value="ECO:0007669"/>
    <property type="project" value="InterPro"/>
</dbReference>
<sequence>MDIEERMQLILRPPTEEVVTVEELRRLLETKTTPVAYNGFEPSGLAHLGTGLICAYKMRDLIEAGVKVKVLLATHHAWINNKLGGDLEKIKLAAKHFIHAWTACGVPRDKVEYIMADELYDDVEYWNKVLKVARELTIARAKRTLEIAGRQSVEAKKVADLIYTPMQVADIFHLGVDICQLGMDQRKANMVARELGPSLGFWKPVSVHHHLLLGLDAPPTWPLTEEKAKEVMSSIKMSKSKPTTSIFIYDPPEEIRKKVLRAFCPEKEVKFNPILEIAKYIVFRERDELVIEKPAKFGGEKLEYHSYGELEKDYAAGKIHPLDLKNAVAEALIEILKPVRDYFASNKEAYETLAVVKQFEITR</sequence>
<evidence type="ECO:0000313" key="11">
    <source>
        <dbReference type="EMBL" id="RLE49640.1"/>
    </source>
</evidence>
<dbReference type="InterPro" id="IPR023678">
    <property type="entry name" value="Tyr-tRNA-ligase_4"/>
</dbReference>
<name>A0A497F308_9CREN</name>
<dbReference type="Proteomes" id="UP000278475">
    <property type="component" value="Unassembled WGS sequence"/>
</dbReference>
<dbReference type="InterPro" id="IPR050489">
    <property type="entry name" value="Tyr-tRNA_synthase"/>
</dbReference>
<comment type="catalytic activity">
    <reaction evidence="9">
        <text>tRNA(Tyr) + L-tyrosine + ATP = L-tyrosyl-tRNA(Tyr) + AMP + diphosphate + H(+)</text>
        <dbReference type="Rhea" id="RHEA:10220"/>
        <dbReference type="Rhea" id="RHEA-COMP:9706"/>
        <dbReference type="Rhea" id="RHEA-COMP:9707"/>
        <dbReference type="ChEBI" id="CHEBI:15378"/>
        <dbReference type="ChEBI" id="CHEBI:30616"/>
        <dbReference type="ChEBI" id="CHEBI:33019"/>
        <dbReference type="ChEBI" id="CHEBI:58315"/>
        <dbReference type="ChEBI" id="CHEBI:78442"/>
        <dbReference type="ChEBI" id="CHEBI:78536"/>
        <dbReference type="ChEBI" id="CHEBI:456215"/>
        <dbReference type="EC" id="6.1.1.1"/>
    </reaction>
</comment>
<reference evidence="13 14" key="1">
    <citation type="submission" date="2018-06" db="EMBL/GenBank/DDBJ databases">
        <title>Extensive metabolic versatility and redundancy in microbially diverse, dynamic hydrothermal sediments.</title>
        <authorList>
            <person name="Dombrowski N."/>
            <person name="Teske A."/>
            <person name="Baker B.J."/>
        </authorList>
    </citation>
    <scope>NUCLEOTIDE SEQUENCE [LARGE SCALE GENOMIC DNA]</scope>
    <source>
        <strain evidence="12">B34_G17</strain>
        <strain evidence="11">B66_G16</strain>
    </source>
</reference>
<dbReference type="GO" id="GO:0004831">
    <property type="term" value="F:tyrosine-tRNA ligase activity"/>
    <property type="evidence" value="ECO:0007669"/>
    <property type="project" value="UniProtKB-EC"/>
</dbReference>
<dbReference type="GO" id="GO:0005524">
    <property type="term" value="F:ATP binding"/>
    <property type="evidence" value="ECO:0007669"/>
    <property type="project" value="UniProtKB-KW"/>
</dbReference>
<evidence type="ECO:0000256" key="1">
    <source>
        <dbReference type="ARBA" id="ARBA00013160"/>
    </source>
</evidence>
<keyword evidence="7 10" id="KW-0030">Aminoacyl-tRNA synthetase</keyword>
<evidence type="ECO:0000256" key="9">
    <source>
        <dbReference type="ARBA" id="ARBA00048248"/>
    </source>
</evidence>
<dbReference type="PANTHER" id="PTHR46264">
    <property type="entry name" value="TYROSINE-TRNA LIGASE"/>
    <property type="match status" value="1"/>
</dbReference>
<dbReference type="InterPro" id="IPR023617">
    <property type="entry name" value="Tyr-tRNA-ligase_arc/euk-type"/>
</dbReference>
<keyword evidence="4 10" id="KW-0547">Nucleotide-binding</keyword>
<evidence type="ECO:0000256" key="10">
    <source>
        <dbReference type="RuleBase" id="RU363036"/>
    </source>
</evidence>
<keyword evidence="3 10" id="KW-0436">Ligase</keyword>
<dbReference type="GO" id="GO:0005737">
    <property type="term" value="C:cytoplasm"/>
    <property type="evidence" value="ECO:0007669"/>
    <property type="project" value="InterPro"/>
</dbReference>
<dbReference type="InterPro" id="IPR014729">
    <property type="entry name" value="Rossmann-like_a/b/a_fold"/>
</dbReference>
<evidence type="ECO:0000256" key="6">
    <source>
        <dbReference type="ARBA" id="ARBA00022917"/>
    </source>
</evidence>
<protein>
    <recommendedName>
        <fullName evidence="1">tyrosine--tRNA ligase</fullName>
        <ecNumber evidence="1">6.1.1.1</ecNumber>
    </recommendedName>
    <alternativeName>
        <fullName evidence="8">Tyrosyl-tRNA synthetase</fullName>
    </alternativeName>
</protein>